<dbReference type="CDD" id="cd06222">
    <property type="entry name" value="RNase_H_like"/>
    <property type="match status" value="1"/>
</dbReference>
<dbReference type="Proteomes" id="UP001341840">
    <property type="component" value="Unassembled WGS sequence"/>
</dbReference>
<keyword evidence="3" id="KW-1185">Reference proteome</keyword>
<evidence type="ECO:0000313" key="3">
    <source>
        <dbReference type="Proteomes" id="UP001341840"/>
    </source>
</evidence>
<accession>A0ABU6SLT6</accession>
<name>A0ABU6SLT6_9FABA</name>
<dbReference type="SUPFAM" id="SSF53098">
    <property type="entry name" value="Ribonuclease H-like"/>
    <property type="match status" value="1"/>
</dbReference>
<comment type="caution">
    <text evidence="2">The sequence shown here is derived from an EMBL/GenBank/DDBJ whole genome shotgun (WGS) entry which is preliminary data.</text>
</comment>
<evidence type="ECO:0000259" key="1">
    <source>
        <dbReference type="Pfam" id="PF13456"/>
    </source>
</evidence>
<gene>
    <name evidence="2" type="ORF">PIB30_059960</name>
</gene>
<feature type="domain" description="RNase H type-1" evidence="1">
    <location>
        <begin position="5"/>
        <end position="110"/>
    </location>
</feature>
<protein>
    <recommendedName>
        <fullName evidence="1">RNase H type-1 domain-containing protein</fullName>
    </recommendedName>
</protein>
<dbReference type="InterPro" id="IPR053151">
    <property type="entry name" value="RNase_H-like"/>
</dbReference>
<dbReference type="EMBL" id="JASCZI010060938">
    <property type="protein sequence ID" value="MED6136893.1"/>
    <property type="molecule type" value="Genomic_DNA"/>
</dbReference>
<dbReference type="Gene3D" id="3.30.420.10">
    <property type="entry name" value="Ribonuclease H-like superfamily/Ribonuclease H"/>
    <property type="match status" value="1"/>
</dbReference>
<reference evidence="2 3" key="1">
    <citation type="journal article" date="2023" name="Plants (Basel)">
        <title>Bridging the Gap: Combining Genomics and Transcriptomics Approaches to Understand Stylosanthes scabra, an Orphan Legume from the Brazilian Caatinga.</title>
        <authorList>
            <person name="Ferreira-Neto J.R.C."/>
            <person name="da Silva M.D."/>
            <person name="Binneck E."/>
            <person name="de Melo N.F."/>
            <person name="da Silva R.H."/>
            <person name="de Melo A.L.T.M."/>
            <person name="Pandolfi V."/>
            <person name="Bustamante F.O."/>
            <person name="Brasileiro-Vidal A.C."/>
            <person name="Benko-Iseppon A.M."/>
        </authorList>
    </citation>
    <scope>NUCLEOTIDE SEQUENCE [LARGE SCALE GENOMIC DNA]</scope>
    <source>
        <tissue evidence="2">Leaves</tissue>
    </source>
</reference>
<proteinExistence type="predicted"/>
<dbReference type="InterPro" id="IPR036397">
    <property type="entry name" value="RNaseH_sf"/>
</dbReference>
<dbReference type="InterPro" id="IPR044730">
    <property type="entry name" value="RNase_H-like_dom_plant"/>
</dbReference>
<dbReference type="PANTHER" id="PTHR47723:SF19">
    <property type="entry name" value="POLYNUCLEOTIDYL TRANSFERASE, RIBONUCLEASE H-LIKE SUPERFAMILY PROTEIN"/>
    <property type="match status" value="1"/>
</dbReference>
<dbReference type="InterPro" id="IPR012337">
    <property type="entry name" value="RNaseH-like_sf"/>
</dbReference>
<dbReference type="PANTHER" id="PTHR47723">
    <property type="entry name" value="OS05G0353850 PROTEIN"/>
    <property type="match status" value="1"/>
</dbReference>
<sequence>MGHRGVAAVFRDHLGNILAGSNSILPTHLVLDAEANAIREALIIANTLHFTTVIIESDNRELIQALKSETTIWEIRPILEDICKLKREMLNCGFTWILREGNQLAHEIAKLTIATNLNAQWCTTPTMMIRNLIIKDKGSSITSFLLTDTTPSPEHDSVAKIQHKINLVDTQNLRLRLKRPISRSQANPATHCCQKGRGHIGIHRAAERGVKDSRLSGYGCVGASGVGTTS</sequence>
<dbReference type="Pfam" id="PF13456">
    <property type="entry name" value="RVT_3"/>
    <property type="match status" value="1"/>
</dbReference>
<organism evidence="2 3">
    <name type="scientific">Stylosanthes scabra</name>
    <dbReference type="NCBI Taxonomy" id="79078"/>
    <lineage>
        <taxon>Eukaryota</taxon>
        <taxon>Viridiplantae</taxon>
        <taxon>Streptophyta</taxon>
        <taxon>Embryophyta</taxon>
        <taxon>Tracheophyta</taxon>
        <taxon>Spermatophyta</taxon>
        <taxon>Magnoliopsida</taxon>
        <taxon>eudicotyledons</taxon>
        <taxon>Gunneridae</taxon>
        <taxon>Pentapetalae</taxon>
        <taxon>rosids</taxon>
        <taxon>fabids</taxon>
        <taxon>Fabales</taxon>
        <taxon>Fabaceae</taxon>
        <taxon>Papilionoideae</taxon>
        <taxon>50 kb inversion clade</taxon>
        <taxon>dalbergioids sensu lato</taxon>
        <taxon>Dalbergieae</taxon>
        <taxon>Pterocarpus clade</taxon>
        <taxon>Stylosanthes</taxon>
    </lineage>
</organism>
<evidence type="ECO:0000313" key="2">
    <source>
        <dbReference type="EMBL" id="MED6136893.1"/>
    </source>
</evidence>
<dbReference type="InterPro" id="IPR002156">
    <property type="entry name" value="RNaseH_domain"/>
</dbReference>